<evidence type="ECO:0000313" key="2">
    <source>
        <dbReference type="EMBL" id="GAA1796011.1"/>
    </source>
</evidence>
<name>A0ABN2LPM3_9ACTN</name>
<accession>A0ABN2LPM3</accession>
<keyword evidence="1" id="KW-1133">Transmembrane helix</keyword>
<keyword evidence="3" id="KW-1185">Reference proteome</keyword>
<dbReference type="Proteomes" id="UP001500218">
    <property type="component" value="Unassembled WGS sequence"/>
</dbReference>
<feature type="transmembrane region" description="Helical" evidence="1">
    <location>
        <begin position="101"/>
        <end position="119"/>
    </location>
</feature>
<sequence length="187" mass="19772">MTGTMPSWEFAARVREAAVDADRAVWTAQVRAWRQAPSGNEGLTVACQQTAFALRSAADLLDPPNMTTYTSTTTRLVAVLSNVVILAGVTILALVLSGSTLVFGVAAYVTAVAAAFATYHRRLRRRGPRDLDHAEPSAADIAAGLGTEIAALCDALRLVDSPRHAEVLTALEQAAEWAGRAVRRAGS</sequence>
<organism evidence="2 3">
    <name type="scientific">Luedemannella flava</name>
    <dbReference type="NCBI Taxonomy" id="349316"/>
    <lineage>
        <taxon>Bacteria</taxon>
        <taxon>Bacillati</taxon>
        <taxon>Actinomycetota</taxon>
        <taxon>Actinomycetes</taxon>
        <taxon>Micromonosporales</taxon>
        <taxon>Micromonosporaceae</taxon>
        <taxon>Luedemannella</taxon>
    </lineage>
</organism>
<proteinExistence type="predicted"/>
<comment type="caution">
    <text evidence="2">The sequence shown here is derived from an EMBL/GenBank/DDBJ whole genome shotgun (WGS) entry which is preliminary data.</text>
</comment>
<reference evidence="2 3" key="1">
    <citation type="journal article" date="2019" name="Int. J. Syst. Evol. Microbiol.">
        <title>The Global Catalogue of Microorganisms (GCM) 10K type strain sequencing project: providing services to taxonomists for standard genome sequencing and annotation.</title>
        <authorList>
            <consortium name="The Broad Institute Genomics Platform"/>
            <consortium name="The Broad Institute Genome Sequencing Center for Infectious Disease"/>
            <person name="Wu L."/>
            <person name="Ma J."/>
        </authorList>
    </citation>
    <scope>NUCLEOTIDE SEQUENCE [LARGE SCALE GENOMIC DNA]</scope>
    <source>
        <strain evidence="2 3">JCM 13250</strain>
    </source>
</reference>
<protein>
    <recommendedName>
        <fullName evidence="4">SMODS and SLOG-associating 2TM effector domain-containing protein</fullName>
    </recommendedName>
</protein>
<gene>
    <name evidence="2" type="ORF">GCM10009682_17190</name>
</gene>
<evidence type="ECO:0008006" key="4">
    <source>
        <dbReference type="Google" id="ProtNLM"/>
    </source>
</evidence>
<feature type="transmembrane region" description="Helical" evidence="1">
    <location>
        <begin position="76"/>
        <end position="95"/>
    </location>
</feature>
<dbReference type="RefSeq" id="WP_344128153.1">
    <property type="nucleotide sequence ID" value="NZ_BAAALT010000041.1"/>
</dbReference>
<evidence type="ECO:0000313" key="3">
    <source>
        <dbReference type="Proteomes" id="UP001500218"/>
    </source>
</evidence>
<evidence type="ECO:0000256" key="1">
    <source>
        <dbReference type="SAM" id="Phobius"/>
    </source>
</evidence>
<keyword evidence="1" id="KW-0812">Transmembrane</keyword>
<keyword evidence="1" id="KW-0472">Membrane</keyword>
<dbReference type="EMBL" id="BAAALT010000041">
    <property type="protein sequence ID" value="GAA1796011.1"/>
    <property type="molecule type" value="Genomic_DNA"/>
</dbReference>